<accession>A0A8J5CM14</accession>
<feature type="transmembrane region" description="Helical" evidence="8">
    <location>
        <begin position="68"/>
        <end position="91"/>
    </location>
</feature>
<gene>
    <name evidence="9" type="primary">SLC10A2_0</name>
    <name evidence="9" type="ORF">GWK47_038631</name>
</gene>
<evidence type="ECO:0000256" key="2">
    <source>
        <dbReference type="ARBA" id="ARBA00006528"/>
    </source>
</evidence>
<dbReference type="InterPro" id="IPR002657">
    <property type="entry name" value="BilAc:Na_symport/Acr3"/>
</dbReference>
<keyword evidence="4" id="KW-0769">Symport</keyword>
<dbReference type="GO" id="GO:0016020">
    <property type="term" value="C:membrane"/>
    <property type="evidence" value="ECO:0007669"/>
    <property type="project" value="UniProtKB-SubCell"/>
</dbReference>
<keyword evidence="3 8" id="KW-0812">Transmembrane</keyword>
<feature type="transmembrane region" description="Helical" evidence="8">
    <location>
        <begin position="230"/>
        <end position="250"/>
    </location>
</feature>
<comment type="subcellular location">
    <subcellularLocation>
        <location evidence="1">Membrane</location>
        <topology evidence="1">Multi-pass membrane protein</topology>
    </subcellularLocation>
</comment>
<comment type="similarity">
    <text evidence="2">Belongs to the bile acid:sodium symporter (BASS) (TC 2.A.28) family.</text>
</comment>
<evidence type="ECO:0000256" key="6">
    <source>
        <dbReference type="ARBA" id="ARBA00023136"/>
    </source>
</evidence>
<dbReference type="OrthoDB" id="203097at2759"/>
<keyword evidence="4" id="KW-0813">Transport</keyword>
<feature type="transmembrane region" description="Helical" evidence="8">
    <location>
        <begin position="97"/>
        <end position="118"/>
    </location>
</feature>
<proteinExistence type="inferred from homology"/>
<feature type="region of interest" description="Disordered" evidence="7">
    <location>
        <begin position="327"/>
        <end position="348"/>
    </location>
</feature>
<dbReference type="Proteomes" id="UP000770661">
    <property type="component" value="Unassembled WGS sequence"/>
</dbReference>
<dbReference type="AlphaFoldDB" id="A0A8J5CM14"/>
<organism evidence="9 10">
    <name type="scientific">Chionoecetes opilio</name>
    <name type="common">Atlantic snow crab</name>
    <name type="synonym">Cancer opilio</name>
    <dbReference type="NCBI Taxonomy" id="41210"/>
    <lineage>
        <taxon>Eukaryota</taxon>
        <taxon>Metazoa</taxon>
        <taxon>Ecdysozoa</taxon>
        <taxon>Arthropoda</taxon>
        <taxon>Crustacea</taxon>
        <taxon>Multicrustacea</taxon>
        <taxon>Malacostraca</taxon>
        <taxon>Eumalacostraca</taxon>
        <taxon>Eucarida</taxon>
        <taxon>Decapoda</taxon>
        <taxon>Pleocyemata</taxon>
        <taxon>Brachyura</taxon>
        <taxon>Eubrachyura</taxon>
        <taxon>Majoidea</taxon>
        <taxon>Majidae</taxon>
        <taxon>Chionoecetes</taxon>
    </lineage>
</organism>
<keyword evidence="5 8" id="KW-1133">Transmembrane helix</keyword>
<feature type="transmembrane region" description="Helical" evidence="8">
    <location>
        <begin position="292"/>
        <end position="317"/>
    </location>
</feature>
<comment type="caution">
    <text evidence="9">The sequence shown here is derived from an EMBL/GenBank/DDBJ whole genome shotgun (WGS) entry which is preliminary data.</text>
</comment>
<feature type="transmembrane region" description="Helical" evidence="8">
    <location>
        <begin position="203"/>
        <end position="224"/>
    </location>
</feature>
<keyword evidence="10" id="KW-1185">Reference proteome</keyword>
<evidence type="ECO:0000313" key="10">
    <source>
        <dbReference type="Proteomes" id="UP000770661"/>
    </source>
</evidence>
<dbReference type="PANTHER" id="PTHR10361">
    <property type="entry name" value="SODIUM-BILE ACID COTRANSPORTER"/>
    <property type="match status" value="1"/>
</dbReference>
<feature type="transmembrane region" description="Helical" evidence="8">
    <location>
        <begin position="162"/>
        <end position="182"/>
    </location>
</feature>
<evidence type="ECO:0000256" key="7">
    <source>
        <dbReference type="SAM" id="MobiDB-lite"/>
    </source>
</evidence>
<feature type="transmembrane region" description="Helical" evidence="8">
    <location>
        <begin position="38"/>
        <end position="61"/>
    </location>
</feature>
<protein>
    <submittedName>
        <fullName evidence="9">Ileal sodium/bile acid cotransporter</fullName>
    </submittedName>
</protein>
<dbReference type="Gene3D" id="1.20.1530.20">
    <property type="match status" value="1"/>
</dbReference>
<evidence type="ECO:0000256" key="1">
    <source>
        <dbReference type="ARBA" id="ARBA00004141"/>
    </source>
</evidence>
<dbReference type="PANTHER" id="PTHR10361:SF28">
    <property type="entry name" value="P3 PROTEIN-RELATED"/>
    <property type="match status" value="1"/>
</dbReference>
<name>A0A8J5CM14_CHIOP</name>
<dbReference type="GO" id="GO:0008508">
    <property type="term" value="F:bile acid:sodium symporter activity"/>
    <property type="evidence" value="ECO:0007669"/>
    <property type="project" value="TreeGrafter"/>
</dbReference>
<evidence type="ECO:0000256" key="5">
    <source>
        <dbReference type="ARBA" id="ARBA00022989"/>
    </source>
</evidence>
<dbReference type="Pfam" id="PF01758">
    <property type="entry name" value="SBF"/>
    <property type="match status" value="1"/>
</dbReference>
<evidence type="ECO:0000313" key="9">
    <source>
        <dbReference type="EMBL" id="KAG0725448.1"/>
    </source>
</evidence>
<sequence>MEEVWQTSTLGPELTTSSGNVTVEEEHWRVVLDIVNSAIMACNTVTLMLGMGAAISVVDLWHHTKRPIGAVIGMVGQFLVLPAIGFCLSMGFKLRPYEALGVLMISCSPGGSFSNFFTFWVDGDLALSIMMTVCSSLLAFGGMPFNLWLYGRYWHGDDENSFTIPFGNIVTSLVFVSGPVVVGMAVRHYRKRAAEIITKVASLVGWLGVITGGVIWSILYWQVFVTATPLLYLAAILLPLVGFIFAFTLAKLACQNNKIGRTIGVETSSQNMPVAVSIILLSFQGTEVKGELILFPTLYGVFLISEAVLGILAFQLYKRFYKKDKDQPPMHTARLESATPAEKETLRV</sequence>
<evidence type="ECO:0000256" key="3">
    <source>
        <dbReference type="ARBA" id="ARBA00022692"/>
    </source>
</evidence>
<feature type="transmembrane region" description="Helical" evidence="8">
    <location>
        <begin position="125"/>
        <end position="150"/>
    </location>
</feature>
<dbReference type="InterPro" id="IPR038770">
    <property type="entry name" value="Na+/solute_symporter_sf"/>
</dbReference>
<dbReference type="InterPro" id="IPR004710">
    <property type="entry name" value="Bilac:Na_transpt"/>
</dbReference>
<reference evidence="9" key="1">
    <citation type="submission" date="2020-07" db="EMBL/GenBank/DDBJ databases">
        <title>The High-quality genome of the commercially important snow crab, Chionoecetes opilio.</title>
        <authorList>
            <person name="Jeong J.-H."/>
            <person name="Ryu S."/>
        </authorList>
    </citation>
    <scope>NUCLEOTIDE SEQUENCE</scope>
    <source>
        <strain evidence="9">MADBK_172401_WGS</strain>
        <tissue evidence="9">Digestive gland</tissue>
    </source>
</reference>
<dbReference type="EMBL" id="JACEEZ010005636">
    <property type="protein sequence ID" value="KAG0725448.1"/>
    <property type="molecule type" value="Genomic_DNA"/>
</dbReference>
<keyword evidence="6 8" id="KW-0472">Membrane</keyword>
<evidence type="ECO:0000256" key="4">
    <source>
        <dbReference type="ARBA" id="ARBA00022847"/>
    </source>
</evidence>
<evidence type="ECO:0000256" key="8">
    <source>
        <dbReference type="SAM" id="Phobius"/>
    </source>
</evidence>